<dbReference type="InterPro" id="IPR006543">
    <property type="entry name" value="Histidinol-phos"/>
</dbReference>
<proteinExistence type="inferred from homology"/>
<dbReference type="NCBIfam" id="TIGR01656">
    <property type="entry name" value="Histidinol-ppas"/>
    <property type="match status" value="1"/>
</dbReference>
<dbReference type="EC" id="3.1.3.-" evidence="7"/>
<keyword evidence="5 7" id="KW-0119">Carbohydrate metabolism</keyword>
<dbReference type="NCBIfam" id="TIGR01662">
    <property type="entry name" value="HAD-SF-IIIA"/>
    <property type="match status" value="1"/>
</dbReference>
<evidence type="ECO:0000256" key="6">
    <source>
        <dbReference type="ARBA" id="ARBA00031828"/>
    </source>
</evidence>
<evidence type="ECO:0000313" key="8">
    <source>
        <dbReference type="EMBL" id="MCA6063162.1"/>
    </source>
</evidence>
<dbReference type="Proteomes" id="UP000714380">
    <property type="component" value="Unassembled WGS sequence"/>
</dbReference>
<dbReference type="Pfam" id="PF13242">
    <property type="entry name" value="Hydrolase_like"/>
    <property type="match status" value="1"/>
</dbReference>
<evidence type="ECO:0000313" key="9">
    <source>
        <dbReference type="Proteomes" id="UP000714380"/>
    </source>
</evidence>
<dbReference type="InterPro" id="IPR036412">
    <property type="entry name" value="HAD-like_sf"/>
</dbReference>
<keyword evidence="4 7" id="KW-0378">Hydrolase</keyword>
<comment type="subcellular location">
    <subcellularLocation>
        <location evidence="1 7">Cytoplasm</location>
    </subcellularLocation>
</comment>
<dbReference type="SUPFAM" id="SSF56784">
    <property type="entry name" value="HAD-like"/>
    <property type="match status" value="1"/>
</dbReference>
<reference evidence="8 9" key="1">
    <citation type="submission" date="2020-12" db="EMBL/GenBank/DDBJ databases">
        <title>Novel Thalassolituus-related marine hydrocarbonoclastic bacteria mediated algae-derived hydrocarbons mineralization in twilight zone of the northern South China Sea.</title>
        <authorList>
            <person name="Dong C."/>
        </authorList>
    </citation>
    <scope>NUCLEOTIDE SEQUENCE [LARGE SCALE GENOMIC DNA]</scope>
    <source>
        <strain evidence="8 9">IMCC1826</strain>
    </source>
</reference>
<protein>
    <recommendedName>
        <fullName evidence="6 7">D,D-heptose 1,7-bisphosphate phosphatase</fullName>
        <ecNumber evidence="7">3.1.3.-</ecNumber>
    </recommendedName>
</protein>
<dbReference type="PIRSF" id="PIRSF004682">
    <property type="entry name" value="GmhB"/>
    <property type="match status" value="1"/>
</dbReference>
<organism evidence="8 9">
    <name type="scientific">Thalassolituus marinus</name>
    <dbReference type="NCBI Taxonomy" id="671053"/>
    <lineage>
        <taxon>Bacteria</taxon>
        <taxon>Pseudomonadati</taxon>
        <taxon>Pseudomonadota</taxon>
        <taxon>Gammaproteobacteria</taxon>
        <taxon>Oceanospirillales</taxon>
        <taxon>Oceanospirillaceae</taxon>
        <taxon>Thalassolituus</taxon>
    </lineage>
</organism>
<dbReference type="InterPro" id="IPR023214">
    <property type="entry name" value="HAD_sf"/>
</dbReference>
<comment type="similarity">
    <text evidence="7">Belongs to the gmhB family.</text>
</comment>
<name>A0ABS7ZN71_9GAMM</name>
<evidence type="ECO:0000256" key="5">
    <source>
        <dbReference type="ARBA" id="ARBA00023277"/>
    </source>
</evidence>
<dbReference type="PANTHER" id="PTHR42891:SF1">
    <property type="entry name" value="D-GLYCERO-BETA-D-MANNO-HEPTOSE-1,7-BISPHOSPHATE 7-PHOSPHATASE"/>
    <property type="match status" value="1"/>
</dbReference>
<evidence type="ECO:0000256" key="2">
    <source>
        <dbReference type="ARBA" id="ARBA00022490"/>
    </source>
</evidence>
<dbReference type="Gene3D" id="3.40.50.1000">
    <property type="entry name" value="HAD superfamily/HAD-like"/>
    <property type="match status" value="1"/>
</dbReference>
<evidence type="ECO:0000256" key="4">
    <source>
        <dbReference type="ARBA" id="ARBA00022801"/>
    </source>
</evidence>
<comment type="caution">
    <text evidence="8">The sequence shown here is derived from an EMBL/GenBank/DDBJ whole genome shotgun (WGS) entry which is preliminary data.</text>
</comment>
<sequence length="185" mass="19467">MKLIILDRDGVLNEDSDAYVKSVDEWIAIPGSAEAVGRLCKAGYTIAVATNQSGLARGYFSQDDLDAMHAKMTALAGAAGGSFAHIAWCPHGPDDACDCRKPLPGLIHQIEQQLGVSAQGSWMVGDSIRDLEAGRDAGCQTALVRTGKGAKSEAKLAQTAGLERSPVFDNLSAFADFILQSSEKG</sequence>
<evidence type="ECO:0000256" key="7">
    <source>
        <dbReference type="PIRNR" id="PIRNR004682"/>
    </source>
</evidence>
<dbReference type="EMBL" id="JAEDAH010000028">
    <property type="protein sequence ID" value="MCA6063162.1"/>
    <property type="molecule type" value="Genomic_DNA"/>
</dbReference>
<dbReference type="GO" id="GO:0034200">
    <property type="term" value="F:D-glycero-beta-D-manno-heptose 1,7-bisphosphate 7-phosphatase activity"/>
    <property type="evidence" value="ECO:0007669"/>
    <property type="project" value="UniProtKB-EC"/>
</dbReference>
<evidence type="ECO:0000256" key="3">
    <source>
        <dbReference type="ARBA" id="ARBA00022723"/>
    </source>
</evidence>
<dbReference type="InterPro" id="IPR004446">
    <property type="entry name" value="Heptose_bisP_phosphatase"/>
</dbReference>
<dbReference type="RefSeq" id="WP_225672881.1">
    <property type="nucleotide sequence ID" value="NZ_JAEDAH010000028.1"/>
</dbReference>
<dbReference type="CDD" id="cd07503">
    <property type="entry name" value="HAD_HisB-N"/>
    <property type="match status" value="1"/>
</dbReference>
<gene>
    <name evidence="8" type="primary">gmhB</name>
    <name evidence="8" type="ORF">I9W95_06020</name>
</gene>
<dbReference type="NCBIfam" id="NF006506">
    <property type="entry name" value="PRK08942.1"/>
    <property type="match status" value="1"/>
</dbReference>
<dbReference type="InterPro" id="IPR006549">
    <property type="entry name" value="HAD-SF_hydro_IIIA"/>
</dbReference>
<keyword evidence="9" id="KW-1185">Reference proteome</keyword>
<keyword evidence="3" id="KW-0479">Metal-binding</keyword>
<accession>A0ABS7ZN71</accession>
<evidence type="ECO:0000256" key="1">
    <source>
        <dbReference type="ARBA" id="ARBA00004496"/>
    </source>
</evidence>
<dbReference type="PANTHER" id="PTHR42891">
    <property type="entry name" value="D-GLYCERO-BETA-D-MANNO-HEPTOSE-1,7-BISPHOSPHATE 7-PHOSPHATASE"/>
    <property type="match status" value="1"/>
</dbReference>
<keyword evidence="2 7" id="KW-0963">Cytoplasm</keyword>